<reference evidence="10 11" key="1">
    <citation type="submission" date="2018-03" db="EMBL/GenBank/DDBJ databases">
        <title>Genome sequence of Clostridium liquoris DSM 100320.</title>
        <authorList>
            <person name="Poehlein A."/>
            <person name="Daniel R."/>
        </authorList>
    </citation>
    <scope>NUCLEOTIDE SEQUENCE [LARGE SCALE GENOMIC DNA]</scope>
    <source>
        <strain evidence="10 11">DSM 100320</strain>
    </source>
</reference>
<dbReference type="GO" id="GO:0043190">
    <property type="term" value="C:ATP-binding cassette (ABC) transporter complex"/>
    <property type="evidence" value="ECO:0007669"/>
    <property type="project" value="InterPro"/>
</dbReference>
<dbReference type="Proteomes" id="UP000239706">
    <property type="component" value="Unassembled WGS sequence"/>
</dbReference>
<dbReference type="RefSeq" id="WP_106064143.1">
    <property type="nucleotide sequence ID" value="NZ_PVXO01000054.1"/>
</dbReference>
<evidence type="ECO:0000256" key="7">
    <source>
        <dbReference type="ARBA" id="ARBA00023136"/>
    </source>
</evidence>
<dbReference type="EMBL" id="PVXO01000054">
    <property type="protein sequence ID" value="PRR77976.1"/>
    <property type="molecule type" value="Genomic_DNA"/>
</dbReference>
<evidence type="ECO:0000256" key="5">
    <source>
        <dbReference type="ARBA" id="ARBA00022692"/>
    </source>
</evidence>
<keyword evidence="4 8" id="KW-1003">Cell membrane</keyword>
<dbReference type="InterPro" id="IPR013525">
    <property type="entry name" value="ABC2_TM"/>
</dbReference>
<protein>
    <recommendedName>
        <fullName evidence="8">Transport permease protein</fullName>
    </recommendedName>
</protein>
<keyword evidence="7 8" id="KW-0472">Membrane</keyword>
<dbReference type="Gene3D" id="3.40.1710.10">
    <property type="entry name" value="abc type-2 transporter like domain"/>
    <property type="match status" value="1"/>
</dbReference>
<dbReference type="InterPro" id="IPR047817">
    <property type="entry name" value="ABC2_TM_bact-type"/>
</dbReference>
<feature type="transmembrane region" description="Helical" evidence="8">
    <location>
        <begin position="258"/>
        <end position="282"/>
    </location>
</feature>
<comment type="similarity">
    <text evidence="2 8">Belongs to the ABC-2 integral membrane protein family.</text>
</comment>
<organism evidence="10 11">
    <name type="scientific">Clostridium liquoris</name>
    <dbReference type="NCBI Taxonomy" id="1289519"/>
    <lineage>
        <taxon>Bacteria</taxon>
        <taxon>Bacillati</taxon>
        <taxon>Bacillota</taxon>
        <taxon>Clostridia</taxon>
        <taxon>Eubacteriales</taxon>
        <taxon>Clostridiaceae</taxon>
        <taxon>Clostridium</taxon>
    </lineage>
</organism>
<keyword evidence="3 8" id="KW-0813">Transport</keyword>
<comment type="subcellular location">
    <subcellularLocation>
        <location evidence="1 8">Cell membrane</location>
        <topology evidence="1 8">Multi-pass membrane protein</topology>
    </subcellularLocation>
</comment>
<dbReference type="GO" id="GO:0140359">
    <property type="term" value="F:ABC-type transporter activity"/>
    <property type="evidence" value="ECO:0007669"/>
    <property type="project" value="InterPro"/>
</dbReference>
<keyword evidence="5 8" id="KW-0812">Transmembrane</keyword>
<comment type="caution">
    <text evidence="10">The sequence shown here is derived from an EMBL/GenBank/DDBJ whole genome shotgun (WGS) entry which is preliminary data.</text>
</comment>
<dbReference type="PANTHER" id="PTHR30294:SF29">
    <property type="entry name" value="MULTIDRUG ABC TRANSPORTER PERMEASE YBHS-RELATED"/>
    <property type="match status" value="1"/>
</dbReference>
<feature type="transmembrane region" description="Helical" evidence="8">
    <location>
        <begin position="230"/>
        <end position="252"/>
    </location>
</feature>
<dbReference type="InterPro" id="IPR000412">
    <property type="entry name" value="ABC_2_transport"/>
</dbReference>
<dbReference type="PANTHER" id="PTHR30294">
    <property type="entry name" value="MEMBRANE COMPONENT OF ABC TRANSPORTER YHHJ-RELATED"/>
    <property type="match status" value="1"/>
</dbReference>
<dbReference type="OrthoDB" id="9776218at2"/>
<proteinExistence type="inferred from homology"/>
<feature type="transmembrane region" description="Helical" evidence="8">
    <location>
        <begin position="352"/>
        <end position="370"/>
    </location>
</feature>
<feature type="transmembrane region" description="Helical" evidence="8">
    <location>
        <begin position="181"/>
        <end position="204"/>
    </location>
</feature>
<evidence type="ECO:0000259" key="9">
    <source>
        <dbReference type="PROSITE" id="PS51012"/>
    </source>
</evidence>
<dbReference type="Pfam" id="PF12698">
    <property type="entry name" value="ABC2_membrane_3"/>
    <property type="match status" value="1"/>
</dbReference>
<gene>
    <name evidence="10" type="primary">ybhR</name>
    <name evidence="10" type="ORF">CLLI_20710</name>
</gene>
<dbReference type="PROSITE" id="PS51012">
    <property type="entry name" value="ABC_TM2"/>
    <property type="match status" value="1"/>
</dbReference>
<dbReference type="PRINTS" id="PR00164">
    <property type="entry name" value="ABC2TRNSPORT"/>
</dbReference>
<keyword evidence="6 8" id="KW-1133">Transmembrane helix</keyword>
<evidence type="ECO:0000256" key="6">
    <source>
        <dbReference type="ARBA" id="ARBA00022989"/>
    </source>
</evidence>
<sequence length="375" mass="41771">MKFNIKRTIAVIKKEFYQIKRDKRTIAIILLMPIMELLLFGYAASTSVDHISTVVYNNDIGTESRELLDNLTNSQYFNMNYMANSMGDVQKYIDDGYAKAGVVIPPEYSKNIKSGKTAQIQLIVDGSDPTTAQTILSSAGSVVQSMSVKIIESSSPNITISQPFDLRSRVWYNADMSSINFNVPGLIGVILQTVTLMLTSFSIVREREKGTMEQLIVTPISKMELMVGKIIPYVIIGFIDIILALILSIFWFKVPVAGSIALLLFFSVIFLFSALGIGLLISTISKSQLQAMQLSMFMIMPNILLSGYMFPREAMPKIIQVISNVFPLTYFIKVLRGIILKGNGFSSLKNEFIILVVFGVTVLSIATLKFKKKID</sequence>
<dbReference type="InterPro" id="IPR051449">
    <property type="entry name" value="ABC-2_transporter_component"/>
</dbReference>
<dbReference type="AlphaFoldDB" id="A0A2T0B285"/>
<feature type="transmembrane region" description="Helical" evidence="8">
    <location>
        <begin position="317"/>
        <end position="340"/>
    </location>
</feature>
<evidence type="ECO:0000256" key="2">
    <source>
        <dbReference type="ARBA" id="ARBA00007783"/>
    </source>
</evidence>
<feature type="domain" description="ABC transmembrane type-2" evidence="9">
    <location>
        <begin position="140"/>
        <end position="373"/>
    </location>
</feature>
<evidence type="ECO:0000256" key="8">
    <source>
        <dbReference type="RuleBase" id="RU361157"/>
    </source>
</evidence>
<evidence type="ECO:0000256" key="3">
    <source>
        <dbReference type="ARBA" id="ARBA00022448"/>
    </source>
</evidence>
<keyword evidence="11" id="KW-1185">Reference proteome</keyword>
<name>A0A2T0B285_9CLOT</name>
<evidence type="ECO:0000256" key="4">
    <source>
        <dbReference type="ARBA" id="ARBA00022475"/>
    </source>
</evidence>
<evidence type="ECO:0000313" key="10">
    <source>
        <dbReference type="EMBL" id="PRR77976.1"/>
    </source>
</evidence>
<feature type="transmembrane region" description="Helical" evidence="8">
    <location>
        <begin position="26"/>
        <end position="44"/>
    </location>
</feature>
<evidence type="ECO:0000313" key="11">
    <source>
        <dbReference type="Proteomes" id="UP000239706"/>
    </source>
</evidence>
<accession>A0A2T0B285</accession>
<evidence type="ECO:0000256" key="1">
    <source>
        <dbReference type="ARBA" id="ARBA00004651"/>
    </source>
</evidence>